<dbReference type="InterPro" id="IPR001789">
    <property type="entry name" value="Sig_transdc_resp-reg_receiver"/>
</dbReference>
<keyword evidence="8" id="KW-0902">Two-component regulatory system</keyword>
<evidence type="ECO:0000256" key="8">
    <source>
        <dbReference type="ARBA" id="ARBA00023012"/>
    </source>
</evidence>
<gene>
    <name evidence="14" type="ORF">GCM10011611_32360</name>
</gene>
<dbReference type="SUPFAM" id="SSF52172">
    <property type="entry name" value="CheY-like"/>
    <property type="match status" value="1"/>
</dbReference>
<keyword evidence="4" id="KW-0812">Transmembrane</keyword>
<dbReference type="SUPFAM" id="SSF47226">
    <property type="entry name" value="Histidine-containing phosphotransfer domain, HPT domain"/>
    <property type="match status" value="1"/>
</dbReference>
<keyword evidence="9" id="KW-0472">Membrane</keyword>
<evidence type="ECO:0000256" key="11">
    <source>
        <dbReference type="PROSITE-ProRule" id="PRU00169"/>
    </source>
</evidence>
<evidence type="ECO:0000256" key="2">
    <source>
        <dbReference type="ARBA" id="ARBA00022475"/>
    </source>
</evidence>
<keyword evidence="15" id="KW-1185">Reference proteome</keyword>
<reference evidence="14" key="2">
    <citation type="submission" date="2020-09" db="EMBL/GenBank/DDBJ databases">
        <authorList>
            <person name="Sun Q."/>
            <person name="Zhou Y."/>
        </authorList>
    </citation>
    <scope>NUCLEOTIDE SEQUENCE</scope>
    <source>
        <strain evidence="14">CGMCC 1.15725</strain>
    </source>
</reference>
<dbReference type="EMBL" id="BMJQ01000008">
    <property type="protein sequence ID" value="GGF23798.1"/>
    <property type="molecule type" value="Genomic_DNA"/>
</dbReference>
<dbReference type="CDD" id="cd17546">
    <property type="entry name" value="REC_hyHK_CKI1_RcsC-like"/>
    <property type="match status" value="1"/>
</dbReference>
<dbReference type="Proteomes" id="UP000646365">
    <property type="component" value="Unassembled WGS sequence"/>
</dbReference>
<comment type="subcellular location">
    <subcellularLocation>
        <location evidence="1">Cell membrane</location>
        <topology evidence="1">Multi-pass membrane protein</topology>
    </subcellularLocation>
</comment>
<dbReference type="PROSITE" id="PS50110">
    <property type="entry name" value="RESPONSE_REGULATORY"/>
    <property type="match status" value="1"/>
</dbReference>
<evidence type="ECO:0000256" key="3">
    <source>
        <dbReference type="ARBA" id="ARBA00022553"/>
    </source>
</evidence>
<evidence type="ECO:0000259" key="13">
    <source>
        <dbReference type="PROSITE" id="PS50894"/>
    </source>
</evidence>
<dbReference type="InterPro" id="IPR008207">
    <property type="entry name" value="Sig_transdc_His_kin_Hpt_dom"/>
</dbReference>
<dbReference type="InterPro" id="IPR011006">
    <property type="entry name" value="CheY-like_superfamily"/>
</dbReference>
<feature type="domain" description="Response regulatory" evidence="12">
    <location>
        <begin position="20"/>
        <end position="137"/>
    </location>
</feature>
<proteinExistence type="predicted"/>
<feature type="domain" description="HPt" evidence="13">
    <location>
        <begin position="172"/>
        <end position="265"/>
    </location>
</feature>
<evidence type="ECO:0000256" key="5">
    <source>
        <dbReference type="ARBA" id="ARBA00022741"/>
    </source>
</evidence>
<organism evidence="14 15">
    <name type="scientific">Aliidongia dinghuensis</name>
    <dbReference type="NCBI Taxonomy" id="1867774"/>
    <lineage>
        <taxon>Bacteria</taxon>
        <taxon>Pseudomonadati</taxon>
        <taxon>Pseudomonadota</taxon>
        <taxon>Alphaproteobacteria</taxon>
        <taxon>Rhodospirillales</taxon>
        <taxon>Dongiaceae</taxon>
        <taxon>Aliidongia</taxon>
    </lineage>
</organism>
<dbReference type="PROSITE" id="PS50894">
    <property type="entry name" value="HPT"/>
    <property type="match status" value="1"/>
</dbReference>
<dbReference type="InterPro" id="IPR036641">
    <property type="entry name" value="HPT_dom_sf"/>
</dbReference>
<evidence type="ECO:0008006" key="16">
    <source>
        <dbReference type="Google" id="ProtNLM"/>
    </source>
</evidence>
<dbReference type="SMART" id="SM00448">
    <property type="entry name" value="REC"/>
    <property type="match status" value="1"/>
</dbReference>
<reference evidence="14" key="1">
    <citation type="journal article" date="2014" name="Int. J. Syst. Evol. Microbiol.">
        <title>Complete genome sequence of Corynebacterium casei LMG S-19264T (=DSM 44701T), isolated from a smear-ripened cheese.</title>
        <authorList>
            <consortium name="US DOE Joint Genome Institute (JGI-PGF)"/>
            <person name="Walter F."/>
            <person name="Albersmeier A."/>
            <person name="Kalinowski J."/>
            <person name="Ruckert C."/>
        </authorList>
    </citation>
    <scope>NUCLEOTIDE SEQUENCE</scope>
    <source>
        <strain evidence="14">CGMCC 1.15725</strain>
    </source>
</reference>
<evidence type="ECO:0000259" key="12">
    <source>
        <dbReference type="PROSITE" id="PS50110"/>
    </source>
</evidence>
<evidence type="ECO:0000256" key="10">
    <source>
        <dbReference type="PROSITE-ProRule" id="PRU00110"/>
    </source>
</evidence>
<dbReference type="Gene3D" id="1.20.120.160">
    <property type="entry name" value="HPT domain"/>
    <property type="match status" value="1"/>
</dbReference>
<protein>
    <recommendedName>
        <fullName evidence="16">Response regulator</fullName>
    </recommendedName>
</protein>
<evidence type="ECO:0000256" key="6">
    <source>
        <dbReference type="ARBA" id="ARBA00022840"/>
    </source>
</evidence>
<accession>A0A8J3E433</accession>
<evidence type="ECO:0000256" key="4">
    <source>
        <dbReference type="ARBA" id="ARBA00022692"/>
    </source>
</evidence>
<evidence type="ECO:0000256" key="7">
    <source>
        <dbReference type="ARBA" id="ARBA00022989"/>
    </source>
</evidence>
<comment type="caution">
    <text evidence="14">The sequence shown here is derived from an EMBL/GenBank/DDBJ whole genome shotgun (WGS) entry which is preliminary data.</text>
</comment>
<dbReference type="Pfam" id="PF01627">
    <property type="entry name" value="Hpt"/>
    <property type="match status" value="1"/>
</dbReference>
<evidence type="ECO:0000313" key="15">
    <source>
        <dbReference type="Proteomes" id="UP000646365"/>
    </source>
</evidence>
<dbReference type="GO" id="GO:0005886">
    <property type="term" value="C:plasma membrane"/>
    <property type="evidence" value="ECO:0007669"/>
    <property type="project" value="UniProtKB-SubCell"/>
</dbReference>
<dbReference type="Pfam" id="PF00072">
    <property type="entry name" value="Response_reg"/>
    <property type="match status" value="1"/>
</dbReference>
<feature type="modified residue" description="4-aspartylphosphate" evidence="11">
    <location>
        <position position="69"/>
    </location>
</feature>
<keyword evidence="2" id="KW-1003">Cell membrane</keyword>
<evidence type="ECO:0000313" key="14">
    <source>
        <dbReference type="EMBL" id="GGF23798.1"/>
    </source>
</evidence>
<dbReference type="PANTHER" id="PTHR45339">
    <property type="entry name" value="HYBRID SIGNAL TRANSDUCTION HISTIDINE KINASE J"/>
    <property type="match status" value="1"/>
</dbReference>
<dbReference type="GO" id="GO:0004672">
    <property type="term" value="F:protein kinase activity"/>
    <property type="evidence" value="ECO:0007669"/>
    <property type="project" value="UniProtKB-ARBA"/>
</dbReference>
<dbReference type="AlphaFoldDB" id="A0A8J3E433"/>
<dbReference type="SMART" id="SM00073">
    <property type="entry name" value="HPT"/>
    <property type="match status" value="1"/>
</dbReference>
<feature type="modified residue" description="Phosphohistidine" evidence="10">
    <location>
        <position position="211"/>
    </location>
</feature>
<keyword evidence="7" id="KW-1133">Transmembrane helix</keyword>
<dbReference type="Gene3D" id="3.40.50.2300">
    <property type="match status" value="1"/>
</dbReference>
<keyword evidence="3 11" id="KW-0597">Phosphoprotein</keyword>
<dbReference type="PANTHER" id="PTHR45339:SF1">
    <property type="entry name" value="HYBRID SIGNAL TRANSDUCTION HISTIDINE KINASE J"/>
    <property type="match status" value="1"/>
</dbReference>
<name>A0A8J3E433_9PROT</name>
<keyword evidence="6" id="KW-0067">ATP-binding</keyword>
<dbReference type="GO" id="GO:0000160">
    <property type="term" value="P:phosphorelay signal transduction system"/>
    <property type="evidence" value="ECO:0007669"/>
    <property type="project" value="UniProtKB-KW"/>
</dbReference>
<evidence type="ECO:0000256" key="1">
    <source>
        <dbReference type="ARBA" id="ARBA00004651"/>
    </source>
</evidence>
<keyword evidence="5" id="KW-0547">Nucleotide-binding</keyword>
<dbReference type="GO" id="GO:0005524">
    <property type="term" value="F:ATP binding"/>
    <property type="evidence" value="ECO:0007669"/>
    <property type="project" value="UniProtKB-KW"/>
</dbReference>
<evidence type="ECO:0000256" key="9">
    <source>
        <dbReference type="ARBA" id="ARBA00023136"/>
    </source>
</evidence>
<dbReference type="RefSeq" id="WP_189047580.1">
    <property type="nucleotide sequence ID" value="NZ_BMJQ01000008.1"/>
</dbReference>
<sequence length="280" mass="29666">MATAQLRAVETARDVQTGSALLLVEEDRINQMIASALLESDGYRVTIANDGLEALEKAALHRFDAILMDVVMPQLDGIGTTLRLRAEEGPNRTTPILALTANTRPGDRERYLAAGMNDCLAKPFDLAMVRMVLARWIDNGSGVPEAPHASGDVVAVPILDESRLTGLEARIAGPKFAAMVRAFIDNADQRLERIAESHATGDQASLEREAHSLAGAASNVGALQLAAAAHRVEAACGTPDAAKHDVLMREIAELRPALAAARQALSARFLRAASAVPGAI</sequence>